<organism evidence="4 5">
    <name type="scientific">Brevundimonas faecalis</name>
    <dbReference type="NCBI Taxonomy" id="947378"/>
    <lineage>
        <taxon>Bacteria</taxon>
        <taxon>Pseudomonadati</taxon>
        <taxon>Pseudomonadota</taxon>
        <taxon>Alphaproteobacteria</taxon>
        <taxon>Caulobacterales</taxon>
        <taxon>Caulobacteraceae</taxon>
        <taxon>Brevundimonas</taxon>
    </lineage>
</organism>
<dbReference type="Proteomes" id="UP001549313">
    <property type="component" value="Unassembled WGS sequence"/>
</dbReference>
<reference evidence="4 5" key="1">
    <citation type="submission" date="2024-06" db="EMBL/GenBank/DDBJ databases">
        <title>Sorghum-associated microbial communities from plants grown in Nebraska, USA.</title>
        <authorList>
            <person name="Schachtman D."/>
        </authorList>
    </citation>
    <scope>NUCLEOTIDE SEQUENCE [LARGE SCALE GENOMIC DNA]</scope>
    <source>
        <strain evidence="4 5">2814</strain>
    </source>
</reference>
<proteinExistence type="inferred from homology"/>
<evidence type="ECO:0000259" key="2">
    <source>
        <dbReference type="Pfam" id="PF03972"/>
    </source>
</evidence>
<dbReference type="RefSeq" id="WP_354087479.1">
    <property type="nucleotide sequence ID" value="NZ_JBEPTF010000001.1"/>
</dbReference>
<evidence type="ECO:0000256" key="1">
    <source>
        <dbReference type="ARBA" id="ARBA00006174"/>
    </source>
</evidence>
<dbReference type="InterPro" id="IPR042183">
    <property type="entry name" value="MmgE/PrpD_sf_1"/>
</dbReference>
<comment type="caution">
    <text evidence="4">The sequence shown here is derived from an EMBL/GenBank/DDBJ whole genome shotgun (WGS) entry which is preliminary data.</text>
</comment>
<comment type="similarity">
    <text evidence="1">Belongs to the PrpD family.</text>
</comment>
<evidence type="ECO:0000313" key="4">
    <source>
        <dbReference type="EMBL" id="MET4682532.1"/>
    </source>
</evidence>
<dbReference type="PANTHER" id="PTHR16943:SF8">
    <property type="entry name" value="2-METHYLCITRATE DEHYDRATASE"/>
    <property type="match status" value="1"/>
</dbReference>
<dbReference type="InterPro" id="IPR042188">
    <property type="entry name" value="MmgE/PrpD_sf_2"/>
</dbReference>
<dbReference type="EMBL" id="JBEPTF010000001">
    <property type="protein sequence ID" value="MET4682532.1"/>
    <property type="molecule type" value="Genomic_DNA"/>
</dbReference>
<evidence type="ECO:0000259" key="3">
    <source>
        <dbReference type="Pfam" id="PF19305"/>
    </source>
</evidence>
<gene>
    <name evidence="4" type="ORF">ABIE19_000441</name>
</gene>
<dbReference type="InterPro" id="IPR036148">
    <property type="entry name" value="MmgE/PrpD_sf"/>
</dbReference>
<dbReference type="InterPro" id="IPR045337">
    <property type="entry name" value="MmgE_PrpD_C"/>
</dbReference>
<name>A0ABV2R7K5_9CAUL</name>
<dbReference type="PANTHER" id="PTHR16943">
    <property type="entry name" value="2-METHYLCITRATE DEHYDRATASE-RELATED"/>
    <property type="match status" value="1"/>
</dbReference>
<dbReference type="InterPro" id="IPR005656">
    <property type="entry name" value="MmgE_PrpD"/>
</dbReference>
<feature type="domain" description="MmgE/PrpD C-terminal" evidence="3">
    <location>
        <begin position="275"/>
        <end position="427"/>
    </location>
</feature>
<protein>
    <submittedName>
        <fullName evidence="4">2-methylcitrate dehydratase PrpD</fullName>
    </submittedName>
</protein>
<dbReference type="Gene3D" id="1.10.4100.10">
    <property type="entry name" value="2-methylcitrate dehydratase PrpD"/>
    <property type="match status" value="1"/>
</dbReference>
<dbReference type="InterPro" id="IPR045336">
    <property type="entry name" value="MmgE_PrpD_N"/>
</dbReference>
<feature type="domain" description="MmgE/PrpD N-terminal" evidence="2">
    <location>
        <begin position="14"/>
        <end position="254"/>
    </location>
</feature>
<dbReference type="Pfam" id="PF03972">
    <property type="entry name" value="MmgE_PrpD_N"/>
    <property type="match status" value="1"/>
</dbReference>
<dbReference type="SUPFAM" id="SSF103378">
    <property type="entry name" value="2-methylcitrate dehydratase PrpD"/>
    <property type="match status" value="1"/>
</dbReference>
<keyword evidence="5" id="KW-1185">Reference proteome</keyword>
<dbReference type="Pfam" id="PF19305">
    <property type="entry name" value="MmgE_PrpD_C"/>
    <property type="match status" value="1"/>
</dbReference>
<dbReference type="Gene3D" id="3.30.1330.120">
    <property type="entry name" value="2-methylcitrate dehydratase PrpD"/>
    <property type="match status" value="1"/>
</dbReference>
<accession>A0ABV2R7K5</accession>
<sequence>MTNPGANPSANPSERLVDHALSLRWSDVDPAAQAAARTFLHDSLCVGVAGRNAPFADAVLSAARLWGEGGVCSVLGRSDACLPAPQAAFVNAFQIHSQEFDCVHEPAVVHPLATIVSALFAEVERSGPYSGEAVLTALVAGVDVSASLGVAASNPLRFFRPATAGIFGCVAALISLTKPDRQVALDAFGYALSFASGSMQAHVEGKATLPVQMGQAARNAVSALDLARAGLPGPSQSIDGRFGYLPLFEGAFDLDAALADLGRRFRIAEVSWKPYPTGRAAQGCIVATEMLMRDHGLTPATLERLTYSAPPIIHYLVGRPAVEGMSVAYARLCAAWLSAVTLTRGRPVGLDDFSGASLADPAVLDLAGRIEVVVNDNPDPAAFAPAEAVARFTDGREVRLTLQAQFGAPDWPLSREQHLAKAAACLAFGGLPDIHAPLAALIDQFDLLDDAARAFRLAAGRDDA</sequence>
<evidence type="ECO:0000313" key="5">
    <source>
        <dbReference type="Proteomes" id="UP001549313"/>
    </source>
</evidence>